<comment type="catalytic activity">
    <reaction evidence="28">
        <text>hydrogencarbonate + L-glutamine + 2 ATP + H2O = carbamoyl phosphate + L-glutamate + 2 ADP + phosphate + 2 H(+)</text>
        <dbReference type="Rhea" id="RHEA:18633"/>
        <dbReference type="ChEBI" id="CHEBI:15377"/>
        <dbReference type="ChEBI" id="CHEBI:15378"/>
        <dbReference type="ChEBI" id="CHEBI:17544"/>
        <dbReference type="ChEBI" id="CHEBI:29985"/>
        <dbReference type="ChEBI" id="CHEBI:30616"/>
        <dbReference type="ChEBI" id="CHEBI:43474"/>
        <dbReference type="ChEBI" id="CHEBI:58228"/>
        <dbReference type="ChEBI" id="CHEBI:58359"/>
        <dbReference type="ChEBI" id="CHEBI:456216"/>
        <dbReference type="EC" id="6.3.5.5"/>
    </reaction>
</comment>
<dbReference type="SUPFAM" id="SSF48108">
    <property type="entry name" value="Carbamoyl phosphate synthetase, large subunit connection domain"/>
    <property type="match status" value="1"/>
</dbReference>
<keyword evidence="20" id="KW-0464">Manganese</keyword>
<evidence type="ECO:0000256" key="5">
    <source>
        <dbReference type="ARBA" id="ARBA00004852"/>
    </source>
</evidence>
<keyword evidence="8" id="KW-0055">Arginine biosynthesis</keyword>
<dbReference type="FunFam" id="3.40.50.1380:FF:000005">
    <property type="entry name" value="CAD protein-like isoform X1"/>
    <property type="match status" value="1"/>
</dbReference>
<dbReference type="Gene3D" id="3.30.1490.20">
    <property type="entry name" value="ATP-grasp fold, A domain"/>
    <property type="match status" value="1"/>
</dbReference>
<comment type="caution">
    <text evidence="34">The sequence shown here is derived from an EMBL/GenBank/DDBJ whole genome shotgun (WGS) entry which is preliminary data.</text>
</comment>
<evidence type="ECO:0000256" key="21">
    <source>
        <dbReference type="ARBA" id="ARBA00023268"/>
    </source>
</evidence>
<dbReference type="Pfam" id="PF00185">
    <property type="entry name" value="OTCace"/>
    <property type="match status" value="1"/>
</dbReference>
<dbReference type="NCBIfam" id="TIGR01368">
    <property type="entry name" value="CPSaseIIsmall"/>
    <property type="match status" value="1"/>
</dbReference>
<keyword evidence="11" id="KW-0808">Transferase</keyword>
<dbReference type="InterPro" id="IPR002195">
    <property type="entry name" value="Dihydroorotase_CS"/>
</dbReference>
<dbReference type="FunFam" id="3.40.50.1370:FF:000005">
    <property type="entry name" value="CAD protein-like isoform X1"/>
    <property type="match status" value="1"/>
</dbReference>
<evidence type="ECO:0000256" key="16">
    <source>
        <dbReference type="ARBA" id="ARBA00022833"/>
    </source>
</evidence>
<dbReference type="Pfam" id="PF02787">
    <property type="entry name" value="CPSase_L_D3"/>
    <property type="match status" value="1"/>
</dbReference>
<dbReference type="InterPro" id="IPR013815">
    <property type="entry name" value="ATP_grasp_subdomain_1"/>
</dbReference>
<dbReference type="InterPro" id="IPR002474">
    <property type="entry name" value="CarbamoylP_synth_ssu_N"/>
</dbReference>
<dbReference type="InterPro" id="IPR006275">
    <property type="entry name" value="CPSase_lsu"/>
</dbReference>
<dbReference type="Gene3D" id="3.40.50.1380">
    <property type="entry name" value="Methylglyoxal synthase-like domain"/>
    <property type="match status" value="1"/>
</dbReference>
<reference evidence="34" key="1">
    <citation type="submission" date="2021-02" db="EMBL/GenBank/DDBJ databases">
        <authorList>
            <person name="Nowell W R."/>
        </authorList>
    </citation>
    <scope>NUCLEOTIDE SEQUENCE</scope>
    <source>
        <strain evidence="34">Ploen Becks lab</strain>
    </source>
</reference>
<dbReference type="EMBL" id="CAJNOC010000482">
    <property type="protein sequence ID" value="CAF0766911.1"/>
    <property type="molecule type" value="Genomic_DNA"/>
</dbReference>
<dbReference type="CDD" id="cd01316">
    <property type="entry name" value="CAD_DHOase"/>
    <property type="match status" value="1"/>
</dbReference>
<dbReference type="FunFam" id="1.10.1030.10:FF:000002">
    <property type="entry name" value="Carbamoyl-phosphate synthase large chain"/>
    <property type="match status" value="1"/>
</dbReference>
<dbReference type="PRINTS" id="PR00101">
    <property type="entry name" value="ATCASE"/>
</dbReference>
<dbReference type="SUPFAM" id="SSF52021">
    <property type="entry name" value="Carbamoyl phosphate synthetase, small subunit N-terminal domain"/>
    <property type="match status" value="1"/>
</dbReference>
<dbReference type="NCBIfam" id="NF009455">
    <property type="entry name" value="PRK12815.1"/>
    <property type="match status" value="1"/>
</dbReference>
<dbReference type="InterPro" id="IPR002082">
    <property type="entry name" value="Asp_carbamoyltransf"/>
</dbReference>
<keyword evidence="35" id="KW-1185">Reference proteome</keyword>
<comment type="pathway">
    <text evidence="4">Pyrimidine metabolism; UMP biosynthesis via de novo pathway; (S)-dihydroorotate from bicarbonate: step 1/3.</text>
</comment>
<evidence type="ECO:0000256" key="26">
    <source>
        <dbReference type="ARBA" id="ARBA00047359"/>
    </source>
</evidence>
<evidence type="ECO:0000256" key="24">
    <source>
        <dbReference type="ARBA" id="ARBA00043984"/>
    </source>
</evidence>
<keyword evidence="19" id="KW-0665">Pyrimidine biosynthesis</keyword>
<dbReference type="SUPFAM" id="SSF53671">
    <property type="entry name" value="Aspartate/ornithine carbamoyltransferase"/>
    <property type="match status" value="1"/>
</dbReference>
<evidence type="ECO:0000256" key="13">
    <source>
        <dbReference type="ARBA" id="ARBA00022737"/>
    </source>
</evidence>
<evidence type="ECO:0000256" key="12">
    <source>
        <dbReference type="ARBA" id="ARBA00022723"/>
    </source>
</evidence>
<comment type="catalytic activity">
    <reaction evidence="26">
        <text>hydrogencarbonate + NH4(+) + 2 ATP = carbamoyl phosphate + 2 ADP + phosphate + 2 H(+)</text>
        <dbReference type="Rhea" id="RHEA:18029"/>
        <dbReference type="ChEBI" id="CHEBI:15378"/>
        <dbReference type="ChEBI" id="CHEBI:17544"/>
        <dbReference type="ChEBI" id="CHEBI:28938"/>
        <dbReference type="ChEBI" id="CHEBI:30616"/>
        <dbReference type="ChEBI" id="CHEBI:43474"/>
        <dbReference type="ChEBI" id="CHEBI:58228"/>
        <dbReference type="ChEBI" id="CHEBI:456216"/>
        <dbReference type="EC" id="6.3.4.16"/>
    </reaction>
</comment>
<dbReference type="InterPro" id="IPR036480">
    <property type="entry name" value="CarbP_synth_ssu_N_sf"/>
</dbReference>
<dbReference type="SUPFAM" id="SSF51338">
    <property type="entry name" value="Composite domain of metallo-dependent hydrolases"/>
    <property type="match status" value="1"/>
</dbReference>
<dbReference type="GO" id="GO:0004088">
    <property type="term" value="F:carbamoyl-phosphate synthase (glutamine-hydrolyzing) activity"/>
    <property type="evidence" value="ECO:0007669"/>
    <property type="project" value="UniProtKB-EC"/>
</dbReference>
<dbReference type="NCBIfam" id="TIGR00670">
    <property type="entry name" value="asp_carb_tr"/>
    <property type="match status" value="1"/>
</dbReference>
<dbReference type="FunFam" id="3.30.470.20:FF:000051">
    <property type="entry name" value="Carbamoyl phosphate synthetase II"/>
    <property type="match status" value="1"/>
</dbReference>
<evidence type="ECO:0000313" key="35">
    <source>
        <dbReference type="Proteomes" id="UP000663879"/>
    </source>
</evidence>
<comment type="similarity">
    <text evidence="7">Belongs to the CarB family.</text>
</comment>
<dbReference type="Pfam" id="PF02142">
    <property type="entry name" value="MGS"/>
    <property type="match status" value="1"/>
</dbReference>
<dbReference type="Pfam" id="PF25596">
    <property type="entry name" value="CPSase_L_D1"/>
    <property type="match status" value="2"/>
</dbReference>
<comment type="catalytic activity">
    <reaction evidence="27">
        <text>(S)-dihydroorotate + H2O = N-carbamoyl-L-aspartate + H(+)</text>
        <dbReference type="Rhea" id="RHEA:24296"/>
        <dbReference type="ChEBI" id="CHEBI:15377"/>
        <dbReference type="ChEBI" id="CHEBI:15378"/>
        <dbReference type="ChEBI" id="CHEBI:30864"/>
        <dbReference type="ChEBI" id="CHEBI:32814"/>
        <dbReference type="EC" id="3.5.2.3"/>
    </reaction>
</comment>
<dbReference type="Gene3D" id="1.10.1030.10">
    <property type="entry name" value="Carbamoyl-phosphate synthetase, large subunit oligomerisation domain"/>
    <property type="match status" value="1"/>
</dbReference>
<dbReference type="NCBIfam" id="TIGR01369">
    <property type="entry name" value="CPSaseII_lrg"/>
    <property type="match status" value="1"/>
</dbReference>
<dbReference type="InterPro" id="IPR005479">
    <property type="entry name" value="CPAse_ATP-bd"/>
</dbReference>
<evidence type="ECO:0000256" key="15">
    <source>
        <dbReference type="ARBA" id="ARBA00022801"/>
    </source>
</evidence>
<dbReference type="Proteomes" id="UP000663879">
    <property type="component" value="Unassembled WGS sequence"/>
</dbReference>
<keyword evidence="13" id="KW-0677">Repeat</keyword>
<dbReference type="FunFam" id="3.30.470.20:FF:000001">
    <property type="entry name" value="Carbamoyl-phosphate synthase large chain"/>
    <property type="match status" value="1"/>
</dbReference>
<dbReference type="SMART" id="SM01096">
    <property type="entry name" value="CPSase_L_D3"/>
    <property type="match status" value="1"/>
</dbReference>
<dbReference type="InterPro" id="IPR005483">
    <property type="entry name" value="CPSase_dom"/>
</dbReference>
<comment type="similarity">
    <text evidence="25">In the 2nd section; belongs to the CarB family.</text>
</comment>
<evidence type="ECO:0000256" key="1">
    <source>
        <dbReference type="ARBA" id="ARBA00001936"/>
    </source>
</evidence>
<dbReference type="Pfam" id="PF02786">
    <property type="entry name" value="CPSase_L_D2"/>
    <property type="match status" value="2"/>
</dbReference>
<dbReference type="Gene3D" id="3.40.50.880">
    <property type="match status" value="1"/>
</dbReference>
<evidence type="ECO:0000313" key="34">
    <source>
        <dbReference type="EMBL" id="CAF0766911.1"/>
    </source>
</evidence>
<dbReference type="GO" id="GO:0004151">
    <property type="term" value="F:dihydroorotase activity"/>
    <property type="evidence" value="ECO:0007669"/>
    <property type="project" value="UniProtKB-EC"/>
</dbReference>
<evidence type="ECO:0000256" key="27">
    <source>
        <dbReference type="ARBA" id="ARBA00048492"/>
    </source>
</evidence>
<dbReference type="Pfam" id="PF12890">
    <property type="entry name" value="DHOase"/>
    <property type="match status" value="1"/>
</dbReference>
<dbReference type="SUPFAM" id="SSF51556">
    <property type="entry name" value="Metallo-dependent hydrolases"/>
    <property type="match status" value="1"/>
</dbReference>
<dbReference type="GO" id="GO:0046872">
    <property type="term" value="F:metal ion binding"/>
    <property type="evidence" value="ECO:0007669"/>
    <property type="project" value="UniProtKB-KW"/>
</dbReference>
<dbReference type="Gene3D" id="3.20.20.140">
    <property type="entry name" value="Metal-dependent hydrolases"/>
    <property type="match status" value="1"/>
</dbReference>
<evidence type="ECO:0000256" key="29">
    <source>
        <dbReference type="ARBA" id="ARBA00048859"/>
    </source>
</evidence>
<comment type="pathway">
    <text evidence="6">Pyrimidine metabolism; UMP biosynthesis via de novo pathway; (S)-dihydroorotate from bicarbonate: step 3/3.</text>
</comment>
<feature type="domain" description="MGS-like" evidence="33">
    <location>
        <begin position="1344"/>
        <end position="1521"/>
    </location>
</feature>
<evidence type="ECO:0000256" key="8">
    <source>
        <dbReference type="ARBA" id="ARBA00022571"/>
    </source>
</evidence>
<dbReference type="GO" id="GO:0005524">
    <property type="term" value="F:ATP binding"/>
    <property type="evidence" value="ECO:0007669"/>
    <property type="project" value="UniProtKB-UniRule"/>
</dbReference>
<dbReference type="Gene3D" id="3.40.50.20">
    <property type="match status" value="2"/>
</dbReference>
<dbReference type="PROSITE" id="PS51855">
    <property type="entry name" value="MGS"/>
    <property type="match status" value="1"/>
</dbReference>
<evidence type="ECO:0000256" key="11">
    <source>
        <dbReference type="ARBA" id="ARBA00022679"/>
    </source>
</evidence>
<dbReference type="PROSITE" id="PS00866">
    <property type="entry name" value="CPSASE_1"/>
    <property type="match status" value="2"/>
</dbReference>
<comment type="pathway">
    <text evidence="3">Amino-acid biosynthesis; L-arginine biosynthesis.</text>
</comment>
<dbReference type="FunFam" id="3.30.1490.20:FF:000001">
    <property type="entry name" value="Carbamoyl-phosphate synthase large chain"/>
    <property type="match status" value="1"/>
</dbReference>
<evidence type="ECO:0000256" key="19">
    <source>
        <dbReference type="ARBA" id="ARBA00022975"/>
    </source>
</evidence>
<dbReference type="Pfam" id="PF00988">
    <property type="entry name" value="CPSase_sm_chain"/>
    <property type="match status" value="1"/>
</dbReference>
<dbReference type="GO" id="GO:0004087">
    <property type="term" value="F:carbamoyl-phosphate synthase (ammonia) activity"/>
    <property type="evidence" value="ECO:0007669"/>
    <property type="project" value="UniProtKB-EC"/>
</dbReference>
<evidence type="ECO:0000256" key="17">
    <source>
        <dbReference type="ARBA" id="ARBA00022840"/>
    </source>
</evidence>
<evidence type="ECO:0000256" key="10">
    <source>
        <dbReference type="ARBA" id="ARBA00022605"/>
    </source>
</evidence>
<dbReference type="PRINTS" id="PR00099">
    <property type="entry name" value="CPSGATASE"/>
</dbReference>
<dbReference type="SUPFAM" id="SSF52317">
    <property type="entry name" value="Class I glutamine amidotransferase-like"/>
    <property type="match status" value="1"/>
</dbReference>
<dbReference type="PANTHER" id="PTHR11405">
    <property type="entry name" value="CARBAMOYLTRANSFERASE FAMILY MEMBER"/>
    <property type="match status" value="1"/>
</dbReference>
<dbReference type="InterPro" id="IPR006131">
    <property type="entry name" value="Asp_carbamoyltransf_Asp/Orn-bd"/>
</dbReference>
<dbReference type="GO" id="GO:0004359">
    <property type="term" value="F:glutaminase activity"/>
    <property type="evidence" value="ECO:0007669"/>
    <property type="project" value="UniProtKB-EC"/>
</dbReference>
<comment type="similarity">
    <text evidence="24">In the N-terminal section; belongs to the CarA family.</text>
</comment>
<dbReference type="PANTHER" id="PTHR11405:SF5">
    <property type="entry name" value="CAD PROTEIN"/>
    <property type="match status" value="1"/>
</dbReference>
<keyword evidence="12" id="KW-0479">Metal-binding</keyword>
<organism evidence="34 35">
    <name type="scientific">Brachionus calyciflorus</name>
    <dbReference type="NCBI Taxonomy" id="104777"/>
    <lineage>
        <taxon>Eukaryota</taxon>
        <taxon>Metazoa</taxon>
        <taxon>Spiralia</taxon>
        <taxon>Gnathifera</taxon>
        <taxon>Rotifera</taxon>
        <taxon>Eurotatoria</taxon>
        <taxon>Monogononta</taxon>
        <taxon>Pseudotrocha</taxon>
        <taxon>Ploima</taxon>
        <taxon>Brachionidae</taxon>
        <taxon>Brachionus</taxon>
    </lineage>
</organism>
<comment type="similarity">
    <text evidence="22">In the 3rd section; belongs to the metallo-dependent hydrolases superfamily. DHOase family. CAD subfamily.</text>
</comment>
<evidence type="ECO:0000256" key="23">
    <source>
        <dbReference type="ARBA" id="ARBA00043979"/>
    </source>
</evidence>
<dbReference type="PROSITE" id="PS00483">
    <property type="entry name" value="DIHYDROOROTASE_2"/>
    <property type="match status" value="1"/>
</dbReference>
<protein>
    <recommendedName>
        <fullName evidence="36">Aspartate carbamoyltransferase</fullName>
    </recommendedName>
</protein>
<dbReference type="FunFam" id="3.40.50.20:FF:000002">
    <property type="entry name" value="Carbamoyl-phosphate synthase large chain"/>
    <property type="match status" value="1"/>
</dbReference>
<keyword evidence="10" id="KW-0028">Amino-acid biosynthesis</keyword>
<dbReference type="CDD" id="cd01744">
    <property type="entry name" value="GATase1_CPSase"/>
    <property type="match status" value="1"/>
</dbReference>
<dbReference type="InterPro" id="IPR006132">
    <property type="entry name" value="Asp/Orn_carbamoyltranf_P-bd"/>
</dbReference>
<dbReference type="GO" id="GO:0044205">
    <property type="term" value="P:'de novo' UMP biosynthetic process"/>
    <property type="evidence" value="ECO:0007669"/>
    <property type="project" value="UniProtKB-UniPathway"/>
</dbReference>
<dbReference type="InterPro" id="IPR035686">
    <property type="entry name" value="CPSase_GATase1"/>
</dbReference>
<dbReference type="InterPro" id="IPR011607">
    <property type="entry name" value="MGS-like_dom"/>
</dbReference>
<dbReference type="SMART" id="SM01097">
    <property type="entry name" value="CPSase_sm_chain"/>
    <property type="match status" value="1"/>
</dbReference>
<dbReference type="SUPFAM" id="SSF52335">
    <property type="entry name" value="Methylglyoxal synthase-like"/>
    <property type="match status" value="1"/>
</dbReference>
<dbReference type="InterPro" id="IPR011059">
    <property type="entry name" value="Metal-dep_hydrolase_composite"/>
</dbReference>
<evidence type="ECO:0000256" key="18">
    <source>
        <dbReference type="ARBA" id="ARBA00022842"/>
    </source>
</evidence>
<name>A0A813QHY0_9BILA</name>
<dbReference type="NCBIfam" id="NF009475">
    <property type="entry name" value="PRK12838.1"/>
    <property type="match status" value="1"/>
</dbReference>
<dbReference type="SUPFAM" id="SSF52440">
    <property type="entry name" value="PreATP-grasp domain"/>
    <property type="match status" value="2"/>
</dbReference>
<dbReference type="OrthoDB" id="434at2759"/>
<evidence type="ECO:0000256" key="20">
    <source>
        <dbReference type="ARBA" id="ARBA00023211"/>
    </source>
</evidence>
<dbReference type="InterPro" id="IPR036897">
    <property type="entry name" value="CarbamoylP_synth_lsu_oligo_sf"/>
</dbReference>
<dbReference type="FunFam" id="3.20.20.140:FF:000036">
    <property type="entry name" value="Carbamoyl-phosphate synthase large chain"/>
    <property type="match status" value="1"/>
</dbReference>
<evidence type="ECO:0000256" key="25">
    <source>
        <dbReference type="ARBA" id="ARBA00043998"/>
    </source>
</evidence>
<gene>
    <name evidence="34" type="ORF">OXX778_LOCUS4741</name>
</gene>
<dbReference type="InterPro" id="IPR006130">
    <property type="entry name" value="Asp/Orn_carbamoylTrfase"/>
</dbReference>
<dbReference type="PRINTS" id="PR00098">
    <property type="entry name" value="CPSASE"/>
</dbReference>
<evidence type="ECO:0000256" key="9">
    <source>
        <dbReference type="ARBA" id="ARBA00022598"/>
    </source>
</evidence>
<evidence type="ECO:0008006" key="36">
    <source>
        <dbReference type="Google" id="ProtNLM"/>
    </source>
</evidence>
<sequence length="2251" mass="252951">MVRVKDSPELNRPVKKSYLLLEDGTLFEGQSFGADLDTKGEIVFSTGMTGYVESLSDPSYKNQILVLTYPLIGNYGVPDSSLDQYNLPKHFESEKIHASGLIVSDYCDDYSHWNAEKSLSEWLVESNVPGISGIDTRKLTKILREKGSMLAKVFINSTRPPSSIQNETFFDPNTVNLVDLVSTKEPKIYNPNGKYKIAAIDFGMKNNQIRLLCNLDACVHVLPWTSNFNIDDYDGLFLSNGPGDPTKCNEIINKLKNWIENSDKIKPVFGICLGHQILSLAAGFKTSKMKYGNRGFNQPCTLNGTKRCYITCQNHGFAVDYDETSEAAKFWDPLFYNENDRSNEGIVHKDLPYFSVQFHPEHMAGPKDTEFLFDIFIESVQKFKNSQKYHLKNELLNRANTTVTSVTKNFDSSRPKKILLLGSGGLSIGQAGEFDYSGSQAIKAFKEENIYVVLINPNIATIQTSKGLADKVYFLPITLHYVTEVIKCERPDAISLSFGGQTALNCGIELFKSKILEEYNVRVLGTPVETVLVTEDRQEFASLMESINEKVAPCEAAYSLEQALDAAERLGYPVLIRAAFALGGLGSGFAHNKEELIQLASSAFAMTDQILIDKSLKGWKEIEYEVVRDYYDNCITVCNMENIDPLGIHTGESIVVAPSQTLTNEEYNVLRNTALKVIRRLGVVGECNIQYALNPLTLEYYIIEVNARLSRSSALASKATGYPLAYIAAKLALGYSLVELRNSVTESTTACFEPSLDYCVIKIPRWDLKKFVGRVSNKIGSSMKSVGEVMSIGRGFEEAFQKALRMIDDRVIGFDPYYEQTIQDYEYELQNPTDSRIFVLASALKSNLFSIDRLYDLTQIDKWFLYKFKNIIDHCTILEKKYKLNGQNDRIYLDNEFLLKCKKLGFSDKQIAMHVNSTEIEIRRIRNEYNILPFVKKIDTVAAEWPCKTNYLYLTYNGEEHDQEIGADNGVIVLGSGVYRIGSSVEFDWCAVSCLKELKNLGHKTIMINFNPETVSTDYDMSDKLYFEELTFETVMTIYEIERPKGIILSMGGQAANNIAIDLHRQKVKVLGTSPESIDNAENRFKFSRMLDNIGISQPRWKELQNLQSAIEFCEQVGYPVLVRPSYVLSGAAMKVAHNNSELQTFLKVASSVSKEHPVVISKFILDAKEIDIDAVAKDGELLCMAVSTHVENAGVHSGDATLITPPIDINAETMLKIRKITSSIALALQVNGPMNLQLIAKDNELKVIECNLRVSRSFPFVSKTLDHDFIAVATQVAMGLSPLPVDCVQGTGRIGVKVPQFSFSRLTGSDVLLGVEMVSTGEVACFGDNKYIAYLKALMSTGFRIPKKNILLSIGSYKDKSFLLESVKILEKLGFNLYASRGTADFYSEHSIKVETVDWSYEDGSIHSVQKIGPKIQHLISPECDDIISSTSVNQRTVADYLTSKHFDLVINTPMKSSSFRASSFMTQGYQARRIAIENSIPLITNVKNVRLLVQALKYLNCQTPPVNTLIDCLTKTRIVKLPGLIDVHVHLREPGGEYKEDILTGTQAALAGGYTMVCAMPNTNPAVINEESLTLVENLYKEKAVCDYGIYLGATNDNSTIIPDLAERACGLKMYLNETFNALRMDKLEDWVKHFKTWPRNKIICCHSEEHQLAAVLFLAELYDRHVHICHVSTRQDIELIKVAKDKGLKVTCEVAPHHLFYTIDDMEQFSSLAKEVRPKLKSSDDCNALWENFDYIDMIASDHAPHTLDEKINKVVPGFPGLETSLPLLITAYKQGKITLEQIIEKSCTNPRRIFNLPEQLDTYIEIDLDSEWVIPTAMPFSKCQWTPFAGLKVYGQIKRVILRGEVVYVDGEILAKPGYGKNITELGHVFKQPYPVLPNTPVLKSQLPLIKIDTVRSPHKSESLGERLRRDSGDYQIPKEIQSLESHYFKNFELSQDSNNFFYRSNLLTVDRLRKDAMHKLFNLAHDLKIYTSSDKSLTHLLNGKIIAEMFFEPSTRTQCSFTAAVQRLGGSVVIMDQNNSSLKKGETLEDTVRMMSSYSDLVVIRHPEPGAAEKAAKVSNKPVINAGDGTGEHPTQALLDIFTIREEIGTVNGITITMVGDLKHGRTVHSLAKLLKLYRVTLRYVSPDFLKMPKGIVDSLTKAGIVQEEYSSLEEALPDTDVLYMTRIQKERFESLDEYEKASGMFVLTPQLMRIAKKKMIVMHPLPRVDEISTSIDSDPRAAYFRQAEYGMYVRMALLLMILKQN</sequence>
<dbReference type="PROSITE" id="PS00482">
    <property type="entry name" value="DIHYDROOROTASE_1"/>
    <property type="match status" value="1"/>
</dbReference>
<dbReference type="InterPro" id="IPR016185">
    <property type="entry name" value="PreATP-grasp_dom_sf"/>
</dbReference>
<dbReference type="InterPro" id="IPR036914">
    <property type="entry name" value="MGS-like_dom_sf"/>
</dbReference>
<feature type="domain" description="ATP-grasp" evidence="32">
    <location>
        <begin position="541"/>
        <end position="733"/>
    </location>
</feature>
<dbReference type="Pfam" id="PF00117">
    <property type="entry name" value="GATase"/>
    <property type="match status" value="1"/>
</dbReference>
<dbReference type="GO" id="GO:0006526">
    <property type="term" value="P:L-arginine biosynthetic process"/>
    <property type="evidence" value="ECO:0007669"/>
    <property type="project" value="UniProtKB-KW"/>
</dbReference>
<evidence type="ECO:0000259" key="33">
    <source>
        <dbReference type="PROSITE" id="PS51855"/>
    </source>
</evidence>
<evidence type="ECO:0000256" key="6">
    <source>
        <dbReference type="ARBA" id="ARBA00004880"/>
    </source>
</evidence>
<proteinExistence type="inferred from homology"/>
<comment type="catalytic activity">
    <reaction evidence="30">
        <text>L-glutamine + H2O = L-glutamate + NH4(+)</text>
        <dbReference type="Rhea" id="RHEA:15889"/>
        <dbReference type="ChEBI" id="CHEBI:15377"/>
        <dbReference type="ChEBI" id="CHEBI:28938"/>
        <dbReference type="ChEBI" id="CHEBI:29985"/>
        <dbReference type="ChEBI" id="CHEBI:58359"/>
        <dbReference type="EC" id="3.5.1.2"/>
    </reaction>
</comment>
<dbReference type="InterPro" id="IPR058047">
    <property type="entry name" value="CPSase_preATP-grasp"/>
</dbReference>
<dbReference type="GO" id="GO:0006541">
    <property type="term" value="P:glutamine metabolic process"/>
    <property type="evidence" value="ECO:0007669"/>
    <property type="project" value="InterPro"/>
</dbReference>
<dbReference type="InterPro" id="IPR036901">
    <property type="entry name" value="Asp/Orn_carbamoylTrfase_sf"/>
</dbReference>
<dbReference type="GO" id="GO:0006207">
    <property type="term" value="P:'de novo' pyrimidine nucleobase biosynthetic process"/>
    <property type="evidence" value="ECO:0007669"/>
    <property type="project" value="InterPro"/>
</dbReference>
<comment type="catalytic activity">
    <reaction evidence="29">
        <text>carbamoyl phosphate + L-aspartate = N-carbamoyl-L-aspartate + phosphate + H(+)</text>
        <dbReference type="Rhea" id="RHEA:20013"/>
        <dbReference type="ChEBI" id="CHEBI:15378"/>
        <dbReference type="ChEBI" id="CHEBI:29991"/>
        <dbReference type="ChEBI" id="CHEBI:32814"/>
        <dbReference type="ChEBI" id="CHEBI:43474"/>
        <dbReference type="ChEBI" id="CHEBI:58228"/>
        <dbReference type="EC" id="2.1.3.2"/>
    </reaction>
</comment>
<dbReference type="InterPro" id="IPR029062">
    <property type="entry name" value="Class_I_gatase-like"/>
</dbReference>
<dbReference type="PROSITE" id="PS50975">
    <property type="entry name" value="ATP_GRASP"/>
    <property type="match status" value="2"/>
</dbReference>
<dbReference type="InterPro" id="IPR005480">
    <property type="entry name" value="CPSase_lsu_oligo"/>
</dbReference>
<evidence type="ECO:0000256" key="28">
    <source>
        <dbReference type="ARBA" id="ARBA00048816"/>
    </source>
</evidence>
<dbReference type="GO" id="GO:0016597">
    <property type="term" value="F:amino acid binding"/>
    <property type="evidence" value="ECO:0007669"/>
    <property type="project" value="InterPro"/>
</dbReference>
<dbReference type="NCBIfam" id="NF002032">
    <property type="entry name" value="PRK00856.1"/>
    <property type="match status" value="1"/>
</dbReference>
<dbReference type="FunFam" id="3.40.50.1370:FF:000002">
    <property type="entry name" value="Aspartate carbamoyltransferase 2"/>
    <property type="match status" value="1"/>
</dbReference>
<evidence type="ECO:0000256" key="4">
    <source>
        <dbReference type="ARBA" id="ARBA00004812"/>
    </source>
</evidence>
<evidence type="ECO:0000256" key="14">
    <source>
        <dbReference type="ARBA" id="ARBA00022741"/>
    </source>
</evidence>
<evidence type="ECO:0000256" key="31">
    <source>
        <dbReference type="PROSITE-ProRule" id="PRU00409"/>
    </source>
</evidence>
<dbReference type="InterPro" id="IPR006274">
    <property type="entry name" value="CarbamoylP_synth_ssu"/>
</dbReference>
<dbReference type="UniPathway" id="UPA00070">
    <property type="reaction ID" value="UER00115"/>
</dbReference>
<dbReference type="SMART" id="SM00851">
    <property type="entry name" value="MGS"/>
    <property type="match status" value="1"/>
</dbReference>
<dbReference type="CDD" id="cd01423">
    <property type="entry name" value="MGS_CPS_I_III"/>
    <property type="match status" value="1"/>
</dbReference>
<evidence type="ECO:0000256" key="7">
    <source>
        <dbReference type="ARBA" id="ARBA00009799"/>
    </source>
</evidence>
<dbReference type="SUPFAM" id="SSF56059">
    <property type="entry name" value="Glutathione synthetase ATP-binding domain-like"/>
    <property type="match status" value="2"/>
</dbReference>
<comment type="similarity">
    <text evidence="23">In the C-terminal section; belongs to the aspartate/ornithine carbamoyltransferase superfamily. ATCase family.</text>
</comment>
<keyword evidence="21" id="KW-0511">Multifunctional enzyme</keyword>
<comment type="pathway">
    <text evidence="5">Pyrimidine metabolism; UMP biosynthesis via de novo pathway; (S)-dihydroorotate from bicarbonate: step 2/3.</text>
</comment>
<keyword evidence="14 31" id="KW-0547">Nucleotide-binding</keyword>
<dbReference type="FunFam" id="3.50.30.20:FF:000002">
    <property type="entry name" value="Carbamoyl-phosphate synthase 1, mitochondrial"/>
    <property type="match status" value="1"/>
</dbReference>
<accession>A0A813QHY0</accession>
<dbReference type="PROSITE" id="PS00867">
    <property type="entry name" value="CPSASE_2"/>
    <property type="match status" value="2"/>
</dbReference>
<keyword evidence="18" id="KW-0460">Magnesium</keyword>
<dbReference type="GO" id="GO:0005951">
    <property type="term" value="C:carbamoyl-phosphate synthase complex"/>
    <property type="evidence" value="ECO:0007669"/>
    <property type="project" value="TreeGrafter"/>
</dbReference>
<dbReference type="PROSITE" id="PS00097">
    <property type="entry name" value="CARBAMOYLTRANSFERASE"/>
    <property type="match status" value="1"/>
</dbReference>
<feature type="domain" description="ATP-grasp" evidence="32">
    <location>
        <begin position="1088"/>
        <end position="1279"/>
    </location>
</feature>
<keyword evidence="15" id="KW-0378">Hydrolase</keyword>
<dbReference type="Pfam" id="PF02729">
    <property type="entry name" value="OTCace_N"/>
    <property type="match status" value="1"/>
</dbReference>
<evidence type="ECO:0000256" key="22">
    <source>
        <dbReference type="ARBA" id="ARBA00043968"/>
    </source>
</evidence>
<evidence type="ECO:0000256" key="2">
    <source>
        <dbReference type="ARBA" id="ARBA00001947"/>
    </source>
</evidence>
<dbReference type="InterPro" id="IPR011761">
    <property type="entry name" value="ATP-grasp"/>
</dbReference>
<dbReference type="Gene3D" id="3.50.30.20">
    <property type="entry name" value="Carbamoyl-phosphate synthase small subunit, N-terminal domain"/>
    <property type="match status" value="1"/>
</dbReference>
<evidence type="ECO:0000259" key="32">
    <source>
        <dbReference type="PROSITE" id="PS50975"/>
    </source>
</evidence>
<dbReference type="HAMAP" id="MF_01209">
    <property type="entry name" value="CPSase_S_chain"/>
    <property type="match status" value="1"/>
</dbReference>
<comment type="cofactor">
    <cofactor evidence="2">
        <name>Zn(2+)</name>
        <dbReference type="ChEBI" id="CHEBI:29105"/>
    </cofactor>
</comment>
<dbReference type="PROSITE" id="PS51273">
    <property type="entry name" value="GATASE_TYPE_1"/>
    <property type="match status" value="1"/>
</dbReference>
<comment type="cofactor">
    <cofactor evidence="1">
        <name>Mn(2+)</name>
        <dbReference type="ChEBI" id="CHEBI:29035"/>
    </cofactor>
</comment>
<dbReference type="HAMAP" id="MF_00001">
    <property type="entry name" value="Asp_carb_tr"/>
    <property type="match status" value="1"/>
</dbReference>
<dbReference type="PRINTS" id="PR00100">
    <property type="entry name" value="AOTCASE"/>
</dbReference>
<keyword evidence="17 31" id="KW-0067">ATP-binding</keyword>
<dbReference type="NCBIfam" id="NF003671">
    <property type="entry name" value="PRK05294.1"/>
    <property type="match status" value="1"/>
</dbReference>
<keyword evidence="9" id="KW-0436">Ligase</keyword>
<dbReference type="InterPro" id="IPR024403">
    <property type="entry name" value="DHOase_cat"/>
</dbReference>
<evidence type="ECO:0000256" key="3">
    <source>
        <dbReference type="ARBA" id="ARBA00004730"/>
    </source>
</evidence>
<dbReference type="InterPro" id="IPR032466">
    <property type="entry name" value="Metal_Hydrolase"/>
</dbReference>
<keyword evidence="16" id="KW-0862">Zinc</keyword>
<dbReference type="Gene3D" id="3.30.470.20">
    <property type="entry name" value="ATP-grasp fold, B domain"/>
    <property type="match status" value="2"/>
</dbReference>
<dbReference type="GO" id="GO:0004070">
    <property type="term" value="F:aspartate carbamoyltransferase activity"/>
    <property type="evidence" value="ECO:0007669"/>
    <property type="project" value="UniProtKB-EC"/>
</dbReference>
<dbReference type="InterPro" id="IPR017926">
    <property type="entry name" value="GATASE"/>
</dbReference>
<dbReference type="Gene3D" id="3.40.50.1370">
    <property type="entry name" value="Aspartate/ornithine carbamoyltransferase"/>
    <property type="match status" value="2"/>
</dbReference>
<dbReference type="FunFam" id="3.40.50.20:FF:000001">
    <property type="entry name" value="Carbamoyl-phosphate synthase large chain"/>
    <property type="match status" value="1"/>
</dbReference>
<evidence type="ECO:0000256" key="30">
    <source>
        <dbReference type="ARBA" id="ARBA00049534"/>
    </source>
</evidence>